<evidence type="ECO:0000256" key="3">
    <source>
        <dbReference type="ARBA" id="ARBA00022729"/>
    </source>
</evidence>
<accession>B4D8P4</accession>
<dbReference type="EMBL" id="ABVL01000022">
    <property type="protein sequence ID" value="EDY17266.1"/>
    <property type="molecule type" value="Genomic_DNA"/>
</dbReference>
<dbReference type="PROSITE" id="PS51123">
    <property type="entry name" value="OMPA_2"/>
    <property type="match status" value="1"/>
</dbReference>
<comment type="similarity">
    <text evidence="2">Belongs to the TolB family.</text>
</comment>
<dbReference type="InterPro" id="IPR006664">
    <property type="entry name" value="OMP_bac"/>
</dbReference>
<dbReference type="SUPFAM" id="SSF103088">
    <property type="entry name" value="OmpA-like"/>
    <property type="match status" value="1"/>
</dbReference>
<evidence type="ECO:0000256" key="5">
    <source>
        <dbReference type="ARBA" id="ARBA00023139"/>
    </source>
</evidence>
<proteinExistence type="inferred from homology"/>
<comment type="caution">
    <text evidence="12">The sequence shown here is derived from an EMBL/GenBank/DDBJ whole genome shotgun (WGS) entry which is preliminary data.</text>
</comment>
<evidence type="ECO:0000256" key="1">
    <source>
        <dbReference type="ARBA" id="ARBA00004370"/>
    </source>
</evidence>
<evidence type="ECO:0000256" key="4">
    <source>
        <dbReference type="ARBA" id="ARBA00023136"/>
    </source>
</evidence>
<dbReference type="Gene3D" id="3.30.1330.60">
    <property type="entry name" value="OmpA-like domain"/>
    <property type="match status" value="1"/>
</dbReference>
<organism evidence="12 13">
    <name type="scientific">Chthoniobacter flavus Ellin428</name>
    <dbReference type="NCBI Taxonomy" id="497964"/>
    <lineage>
        <taxon>Bacteria</taxon>
        <taxon>Pseudomonadati</taxon>
        <taxon>Verrucomicrobiota</taxon>
        <taxon>Spartobacteria</taxon>
        <taxon>Chthoniobacterales</taxon>
        <taxon>Chthoniobacteraceae</taxon>
        <taxon>Chthoniobacter</taxon>
    </lineage>
</organism>
<dbReference type="SUPFAM" id="SSF69304">
    <property type="entry name" value="Tricorn protease N-terminal domain"/>
    <property type="match status" value="1"/>
</dbReference>
<keyword evidence="4 8" id="KW-0472">Membrane</keyword>
<dbReference type="RefSeq" id="WP_006982605.1">
    <property type="nucleotide sequence ID" value="NZ_ABVL01000022.1"/>
</dbReference>
<dbReference type="HAMAP" id="MF_02204">
    <property type="entry name" value="Pal"/>
    <property type="match status" value="1"/>
</dbReference>
<dbReference type="InterPro" id="IPR011659">
    <property type="entry name" value="WD40"/>
</dbReference>
<name>B4D8P4_9BACT</name>
<sequence length="564" mass="58583">MKKLHAFSVVASCLLLSFSLARGAETPTITISKSDKIPIAIGSIAGADGGPAAKILQNDLAMSGYFNLVPSASAGFIVGGTSNGNSLAGSVTDRSGKTVLMKTFSGSARGKVHAYADEIVETLTGNKGIASSKVAFVGTHTGHKEIYLADADGSNVRQLTNDANISVGPRLSPDGSHLVYTGYKSGYADVYEIDLGSGARNRIIKFPGTNTGAAYSPNGRELAVILSKDGNPELYTTSAGGGGAHRLTHTPGVESSPTWSPSGDEIIYSSDDRGGPQLYRISSGGGSGRLISTGHGYNTEPNWSPDGKKVAFTVRDGGFTIAVLDLGSGNVHTVGSGEGPAWGADSRHLIFAEGGSLILLDAQTGQKTTLVSGLGQNLRANLVPLIARPTHFAMKLIRLFSIAALALATLSFAGCTHGKKGAGAGSGAADGDYVNGTPLPDRQEGVSFLGSNVDRNKFRPVYFGFDSYAIGGGERSKIDEVAQFLKSASNTIIIAGFTDERGTPEYNRGLGERRAQAVREALIRDGADGSKIQTVSFGAEMPADQGSNESAWAKNRRAEFGVVR</sequence>
<dbReference type="InterPro" id="IPR036737">
    <property type="entry name" value="OmpA-like_sf"/>
</dbReference>
<dbReference type="GO" id="GO:0009279">
    <property type="term" value="C:cell outer membrane"/>
    <property type="evidence" value="ECO:0007669"/>
    <property type="project" value="InterPro"/>
</dbReference>
<keyword evidence="13" id="KW-1185">Reference proteome</keyword>
<feature type="domain" description="OmpA-like" evidence="11">
    <location>
        <begin position="450"/>
        <end position="564"/>
    </location>
</feature>
<keyword evidence="5" id="KW-0564">Palmitate</keyword>
<reference evidence="12 13" key="1">
    <citation type="journal article" date="2011" name="J. Bacteriol.">
        <title>Genome sequence of Chthoniobacter flavus Ellin428, an aerobic heterotrophic soil bacterium.</title>
        <authorList>
            <person name="Kant R."/>
            <person name="van Passel M.W."/>
            <person name="Palva A."/>
            <person name="Lucas S."/>
            <person name="Lapidus A."/>
            <person name="Glavina Del Rio T."/>
            <person name="Dalin E."/>
            <person name="Tice H."/>
            <person name="Bruce D."/>
            <person name="Goodwin L."/>
            <person name="Pitluck S."/>
            <person name="Larimer F.W."/>
            <person name="Land M.L."/>
            <person name="Hauser L."/>
            <person name="Sangwan P."/>
            <person name="de Vos W.M."/>
            <person name="Janssen P.H."/>
            <person name="Smidt H."/>
        </authorList>
    </citation>
    <scope>NUCLEOTIDE SEQUENCE [LARGE SCALE GENOMIC DNA]</scope>
    <source>
        <strain evidence="12 13">Ellin428</strain>
    </source>
</reference>
<evidence type="ECO:0000313" key="13">
    <source>
        <dbReference type="Proteomes" id="UP000005824"/>
    </source>
</evidence>
<dbReference type="STRING" id="497964.CfE428DRAFT_5284"/>
<evidence type="ECO:0000256" key="6">
    <source>
        <dbReference type="ARBA" id="ARBA00023288"/>
    </source>
</evidence>
<feature type="region of interest" description="Disordered" evidence="9">
    <location>
        <begin position="238"/>
        <end position="264"/>
    </location>
</feature>
<dbReference type="PRINTS" id="PR01021">
    <property type="entry name" value="OMPADOMAIN"/>
</dbReference>
<dbReference type="PANTHER" id="PTHR36842">
    <property type="entry name" value="PROTEIN TOLB HOMOLOG"/>
    <property type="match status" value="1"/>
</dbReference>
<dbReference type="Proteomes" id="UP000005824">
    <property type="component" value="Unassembled WGS sequence"/>
</dbReference>
<comment type="similarity">
    <text evidence="7">Belongs to the Pal lipoprotein family.</text>
</comment>
<gene>
    <name evidence="7" type="primary">pal</name>
    <name evidence="12" type="ORF">CfE428DRAFT_5284</name>
</gene>
<dbReference type="eggNOG" id="COG0823">
    <property type="taxonomic scope" value="Bacteria"/>
</dbReference>
<dbReference type="SUPFAM" id="SSF52964">
    <property type="entry name" value="TolB, N-terminal domain"/>
    <property type="match status" value="1"/>
</dbReference>
<dbReference type="InterPro" id="IPR011042">
    <property type="entry name" value="6-blade_b-propeller_TolB-like"/>
</dbReference>
<dbReference type="InterPro" id="IPR006665">
    <property type="entry name" value="OmpA-like"/>
</dbReference>
<dbReference type="PANTHER" id="PTHR36842:SF1">
    <property type="entry name" value="PROTEIN TOLB"/>
    <property type="match status" value="1"/>
</dbReference>
<dbReference type="InterPro" id="IPR039001">
    <property type="entry name" value="Pal"/>
</dbReference>
<dbReference type="GO" id="GO:0051301">
    <property type="term" value="P:cell division"/>
    <property type="evidence" value="ECO:0007669"/>
    <property type="project" value="InterPro"/>
</dbReference>
<dbReference type="Pfam" id="PF07676">
    <property type="entry name" value="PD40"/>
    <property type="match status" value="4"/>
</dbReference>
<dbReference type="CDD" id="cd07185">
    <property type="entry name" value="OmpA_C-like"/>
    <property type="match status" value="1"/>
</dbReference>
<dbReference type="InParanoid" id="B4D8P4"/>
<dbReference type="Gene3D" id="2.120.10.30">
    <property type="entry name" value="TolB, C-terminal domain"/>
    <property type="match status" value="1"/>
</dbReference>
<evidence type="ECO:0000256" key="10">
    <source>
        <dbReference type="SAM" id="SignalP"/>
    </source>
</evidence>
<dbReference type="AlphaFoldDB" id="B4D8P4"/>
<evidence type="ECO:0000256" key="9">
    <source>
        <dbReference type="SAM" id="MobiDB-lite"/>
    </source>
</evidence>
<evidence type="ECO:0000256" key="7">
    <source>
        <dbReference type="HAMAP-Rule" id="MF_02204"/>
    </source>
</evidence>
<keyword evidence="6" id="KW-0449">Lipoprotein</keyword>
<feature type="chain" id="PRO_5002800575" description="Peptidoglycan-associated protein" evidence="10">
    <location>
        <begin position="24"/>
        <end position="564"/>
    </location>
</feature>
<comment type="subcellular location">
    <subcellularLocation>
        <location evidence="1">Membrane</location>
    </subcellularLocation>
</comment>
<evidence type="ECO:0000256" key="8">
    <source>
        <dbReference type="PROSITE-ProRule" id="PRU00473"/>
    </source>
</evidence>
<dbReference type="eggNOG" id="COG2885">
    <property type="taxonomic scope" value="Bacteria"/>
</dbReference>
<feature type="signal peptide" evidence="10">
    <location>
        <begin position="1"/>
        <end position="23"/>
    </location>
</feature>
<evidence type="ECO:0000313" key="12">
    <source>
        <dbReference type="EMBL" id="EDY17266.1"/>
    </source>
</evidence>
<dbReference type="Pfam" id="PF00691">
    <property type="entry name" value="OmpA"/>
    <property type="match status" value="1"/>
</dbReference>
<evidence type="ECO:0000259" key="11">
    <source>
        <dbReference type="PROSITE" id="PS51123"/>
    </source>
</evidence>
<keyword evidence="3 10" id="KW-0732">Signal</keyword>
<evidence type="ECO:0000256" key="2">
    <source>
        <dbReference type="ARBA" id="ARBA00009820"/>
    </source>
</evidence>
<protein>
    <recommendedName>
        <fullName evidence="7">Peptidoglycan-associated protein</fullName>
    </recommendedName>
</protein>